<reference evidence="19 20" key="1">
    <citation type="submission" date="2019-07" db="EMBL/GenBank/DDBJ databases">
        <title>Whole genome shotgun sequence of Gluconobacter kanchanaburiensis NBRC 103587.</title>
        <authorList>
            <person name="Hosoyama A."/>
            <person name="Uohara A."/>
            <person name="Ohji S."/>
            <person name="Ichikawa N."/>
        </authorList>
    </citation>
    <scope>NUCLEOTIDE SEQUENCE [LARGE SCALE GENOMIC DNA]</scope>
    <source>
        <strain evidence="19 20">NBRC 103587</strain>
    </source>
</reference>
<comment type="similarity">
    <text evidence="3">Belongs to the peptidase S1C family.</text>
</comment>
<gene>
    <name evidence="19" type="ORF">GKA01_23830</name>
</gene>
<evidence type="ECO:0000256" key="12">
    <source>
        <dbReference type="ARBA" id="ARBA00023016"/>
    </source>
</evidence>
<evidence type="ECO:0000256" key="3">
    <source>
        <dbReference type="ARBA" id="ARBA00010541"/>
    </source>
</evidence>
<feature type="domain" description="PDZ" evidence="18">
    <location>
        <begin position="433"/>
        <end position="517"/>
    </location>
</feature>
<keyword evidence="12" id="KW-0346">Stress response</keyword>
<evidence type="ECO:0000256" key="15">
    <source>
        <dbReference type="PIRSR" id="PIRSR611782-2"/>
    </source>
</evidence>
<evidence type="ECO:0000256" key="13">
    <source>
        <dbReference type="ARBA" id="ARBA00032850"/>
    </source>
</evidence>
<evidence type="ECO:0000256" key="7">
    <source>
        <dbReference type="ARBA" id="ARBA00022729"/>
    </source>
</evidence>
<keyword evidence="10" id="KW-0378">Hydrolase</keyword>
<keyword evidence="9" id="KW-0574">Periplasm</keyword>
<evidence type="ECO:0000256" key="17">
    <source>
        <dbReference type="SAM" id="SignalP"/>
    </source>
</evidence>
<evidence type="ECO:0000256" key="5">
    <source>
        <dbReference type="ARBA" id="ARBA00013958"/>
    </source>
</evidence>
<organism evidence="19 20">
    <name type="scientific">Gluconobacter kanchanaburiensis NBRC 103587</name>
    <dbReference type="NCBI Taxonomy" id="1307948"/>
    <lineage>
        <taxon>Bacteria</taxon>
        <taxon>Pseudomonadati</taxon>
        <taxon>Pseudomonadota</taxon>
        <taxon>Alphaproteobacteria</taxon>
        <taxon>Acetobacterales</taxon>
        <taxon>Acetobacteraceae</taxon>
        <taxon>Gluconobacter</taxon>
    </lineage>
</organism>
<evidence type="ECO:0000313" key="20">
    <source>
        <dbReference type="Proteomes" id="UP000321079"/>
    </source>
</evidence>
<evidence type="ECO:0000256" key="8">
    <source>
        <dbReference type="ARBA" id="ARBA00022737"/>
    </source>
</evidence>
<feature type="binding site" evidence="15">
    <location>
        <position position="155"/>
    </location>
    <ligand>
        <name>substrate</name>
    </ligand>
</feature>
<feature type="chain" id="PRO_5039478945" description="Probable periplasmic serine endoprotease DegP-like" evidence="17">
    <location>
        <begin position="41"/>
        <end position="530"/>
    </location>
</feature>
<evidence type="ECO:0000259" key="18">
    <source>
        <dbReference type="PROSITE" id="PS50106"/>
    </source>
</evidence>
<feature type="domain" description="PDZ" evidence="18">
    <location>
        <begin position="311"/>
        <end position="385"/>
    </location>
</feature>
<dbReference type="OrthoDB" id="9758917at2"/>
<comment type="catalytic activity">
    <reaction evidence="1">
        <text>Acts on substrates that are at least partially unfolded. The cleavage site P1 residue is normally between a pair of hydrophobic residues, such as Val-|-Val.</text>
        <dbReference type="EC" id="3.4.21.107"/>
    </reaction>
</comment>
<dbReference type="Pfam" id="PF13365">
    <property type="entry name" value="Trypsin_2"/>
    <property type="match status" value="1"/>
</dbReference>
<dbReference type="PRINTS" id="PR00834">
    <property type="entry name" value="PROTEASES2C"/>
</dbReference>
<dbReference type="InterPro" id="IPR001478">
    <property type="entry name" value="PDZ"/>
</dbReference>
<evidence type="ECO:0000256" key="16">
    <source>
        <dbReference type="SAM" id="MobiDB-lite"/>
    </source>
</evidence>
<feature type="binding site" evidence="15">
    <location>
        <begin position="257"/>
        <end position="259"/>
    </location>
    <ligand>
        <name>substrate</name>
    </ligand>
</feature>
<dbReference type="PROSITE" id="PS50106">
    <property type="entry name" value="PDZ"/>
    <property type="match status" value="2"/>
</dbReference>
<keyword evidence="11" id="KW-0720">Serine protease</keyword>
<dbReference type="InterPro" id="IPR041489">
    <property type="entry name" value="PDZ_6"/>
</dbReference>
<keyword evidence="7 17" id="KW-0732">Signal</keyword>
<dbReference type="PANTHER" id="PTHR22939:SF130">
    <property type="entry name" value="PERIPLASMIC SERINE ENDOPROTEASE DEGP-LIKE-RELATED"/>
    <property type="match status" value="1"/>
</dbReference>
<evidence type="ECO:0000313" key="19">
    <source>
        <dbReference type="EMBL" id="GEK97186.1"/>
    </source>
</evidence>
<evidence type="ECO:0000256" key="6">
    <source>
        <dbReference type="ARBA" id="ARBA00022670"/>
    </source>
</evidence>
<dbReference type="AlphaFoldDB" id="A0A511B9U0"/>
<comment type="subcellular location">
    <subcellularLocation>
        <location evidence="2">Periplasm</location>
    </subcellularLocation>
</comment>
<dbReference type="Proteomes" id="UP000321079">
    <property type="component" value="Unassembled WGS sequence"/>
</dbReference>
<dbReference type="Gene3D" id="2.40.10.120">
    <property type="match status" value="1"/>
</dbReference>
<dbReference type="InterPro" id="IPR011782">
    <property type="entry name" value="Pept_S1C_Do"/>
</dbReference>
<dbReference type="InterPro" id="IPR001940">
    <property type="entry name" value="Peptidase_S1C"/>
</dbReference>
<dbReference type="GO" id="GO:0042597">
    <property type="term" value="C:periplasmic space"/>
    <property type="evidence" value="ECO:0007669"/>
    <property type="project" value="UniProtKB-SubCell"/>
</dbReference>
<feature type="binding site" evidence="15">
    <location>
        <position position="185"/>
    </location>
    <ligand>
        <name>substrate</name>
    </ligand>
</feature>
<protein>
    <recommendedName>
        <fullName evidence="5">Probable periplasmic serine endoprotease DegP-like</fullName>
        <ecNumber evidence="4">3.4.21.107</ecNumber>
    </recommendedName>
    <alternativeName>
        <fullName evidence="13">Protease Do</fullName>
    </alternativeName>
</protein>
<dbReference type="EC" id="3.4.21.107" evidence="4"/>
<dbReference type="NCBIfam" id="TIGR02037">
    <property type="entry name" value="degP_htrA_DO"/>
    <property type="match status" value="1"/>
</dbReference>
<evidence type="ECO:0000256" key="9">
    <source>
        <dbReference type="ARBA" id="ARBA00022764"/>
    </source>
</evidence>
<dbReference type="Gene3D" id="2.30.42.10">
    <property type="match status" value="2"/>
</dbReference>
<dbReference type="GO" id="GO:0004252">
    <property type="term" value="F:serine-type endopeptidase activity"/>
    <property type="evidence" value="ECO:0007669"/>
    <property type="project" value="InterPro"/>
</dbReference>
<dbReference type="Pfam" id="PF17820">
    <property type="entry name" value="PDZ_6"/>
    <property type="match status" value="1"/>
</dbReference>
<keyword evidence="20" id="KW-1185">Reference proteome</keyword>
<proteinExistence type="inferred from homology"/>
<feature type="active site" description="Charge relay system" evidence="14">
    <location>
        <position position="155"/>
    </location>
</feature>
<dbReference type="Pfam" id="PF13180">
    <property type="entry name" value="PDZ_2"/>
    <property type="match status" value="1"/>
</dbReference>
<keyword evidence="6 19" id="KW-0645">Protease</keyword>
<evidence type="ECO:0000256" key="14">
    <source>
        <dbReference type="PIRSR" id="PIRSR611782-1"/>
    </source>
</evidence>
<evidence type="ECO:0000256" key="4">
    <source>
        <dbReference type="ARBA" id="ARBA00013035"/>
    </source>
</evidence>
<dbReference type="SUPFAM" id="SSF50494">
    <property type="entry name" value="Trypsin-like serine proteases"/>
    <property type="match status" value="1"/>
</dbReference>
<evidence type="ECO:0000256" key="10">
    <source>
        <dbReference type="ARBA" id="ARBA00022801"/>
    </source>
</evidence>
<keyword evidence="8" id="KW-0677">Repeat</keyword>
<dbReference type="SMART" id="SM00228">
    <property type="entry name" value="PDZ"/>
    <property type="match status" value="2"/>
</dbReference>
<dbReference type="EMBL" id="BJVA01000018">
    <property type="protein sequence ID" value="GEK97186.1"/>
    <property type="molecule type" value="Genomic_DNA"/>
</dbReference>
<evidence type="ECO:0000256" key="2">
    <source>
        <dbReference type="ARBA" id="ARBA00004418"/>
    </source>
</evidence>
<feature type="region of interest" description="Disordered" evidence="16">
    <location>
        <begin position="41"/>
        <end position="60"/>
    </location>
</feature>
<dbReference type="SUPFAM" id="SSF50156">
    <property type="entry name" value="PDZ domain-like"/>
    <property type="match status" value="2"/>
</dbReference>
<comment type="caution">
    <text evidence="19">The sequence shown here is derived from an EMBL/GenBank/DDBJ whole genome shotgun (WGS) entry which is preliminary data.</text>
</comment>
<dbReference type="GO" id="GO:0006508">
    <property type="term" value="P:proteolysis"/>
    <property type="evidence" value="ECO:0007669"/>
    <property type="project" value="UniProtKB-KW"/>
</dbReference>
<evidence type="ECO:0000256" key="1">
    <source>
        <dbReference type="ARBA" id="ARBA00001772"/>
    </source>
</evidence>
<evidence type="ECO:0000256" key="11">
    <source>
        <dbReference type="ARBA" id="ARBA00022825"/>
    </source>
</evidence>
<dbReference type="InterPro" id="IPR009003">
    <property type="entry name" value="Peptidase_S1_PA"/>
</dbReference>
<dbReference type="RefSeq" id="WP_146863341.1">
    <property type="nucleotide sequence ID" value="NZ_BARK01000078.1"/>
</dbReference>
<accession>A0A511B9U0</accession>
<feature type="active site" description="Charge relay system" evidence="14">
    <location>
        <position position="259"/>
    </location>
</feature>
<dbReference type="PANTHER" id="PTHR22939">
    <property type="entry name" value="SERINE PROTEASE FAMILY S1C HTRA-RELATED"/>
    <property type="match status" value="1"/>
</dbReference>
<name>A0A511B9U0_9PROT</name>
<feature type="region of interest" description="Disordered" evidence="16">
    <location>
        <begin position="84"/>
        <end position="110"/>
    </location>
</feature>
<sequence>MRNLFVRSGVRLAVRRAACLAVSGLALSVAGGWSGGSAFAQNAPPVSGQPSSVPTPAPRSVPSSFADLANRLLPSVVNVSTSAVLKPAKNDDKGPDSSDPDGPQVPSFQPGSPLEKFFHDYLKHKPAPNRPPRRQQALGSGFIIDASGIIVTNNHVIEGADQVSVTLQDGTEMPARIVGRDSQVDLAVLEVKPKHPLPTVPLGRSDRARIGDWVLAIGNPFGLNGTVTAGIISSRGRNVEHGLYDDYIQTDAAINRGNSGGPLFNLSGEVIGINTLIYGGAGGDSIGIGFAIPADDARGIIDQLRRTGHVSRGWMGLKFQDVTNDIAETLDFHKPDGSNGKGTLVSEIDPKGPAAKAGLEVGDIITRVGDQDVTGQTMPRIIASILPGTQAQLTVWHKGAFKTLPITLAQSPTPPDMPPSDTHQPEHRHAALGELGVTVSSIDADARTQYALSDDQRGVLVSRVEAGSPAASRGIAEGNVITQVGQDQINTPDDFAKAIQRLHDRKKTEVLLLLQDDDGLRWVPVPFLGN</sequence>
<dbReference type="InterPro" id="IPR036034">
    <property type="entry name" value="PDZ_sf"/>
</dbReference>
<feature type="signal peptide" evidence="17">
    <location>
        <begin position="1"/>
        <end position="40"/>
    </location>
</feature>
<feature type="active site" description="Charge relay system" evidence="14">
    <location>
        <position position="185"/>
    </location>
</feature>